<comment type="caution">
    <text evidence="4">The sequence shown here is derived from an EMBL/GenBank/DDBJ whole genome shotgun (WGS) entry which is preliminary data.</text>
</comment>
<accession>A0A6N3QNI6</accession>
<evidence type="ECO:0000256" key="3">
    <source>
        <dbReference type="ARBA" id="ARBA00023136"/>
    </source>
</evidence>
<evidence type="ECO:0000313" key="4">
    <source>
        <dbReference type="EMBL" id="EFW60889.1"/>
    </source>
</evidence>
<dbReference type="Pfam" id="PF06977">
    <property type="entry name" value="SdiA-regulated"/>
    <property type="match status" value="1"/>
</dbReference>
<evidence type="ECO:0000256" key="2">
    <source>
        <dbReference type="ARBA" id="ARBA00022475"/>
    </source>
</evidence>
<dbReference type="EMBL" id="AERO01000069">
    <property type="protein sequence ID" value="EFW60889.1"/>
    <property type="molecule type" value="Genomic_DNA"/>
</dbReference>
<organism evidence="4 5">
    <name type="scientific">Shigella flexneri CDC 796-83</name>
    <dbReference type="NCBI Taxonomy" id="945360"/>
    <lineage>
        <taxon>Bacteria</taxon>
        <taxon>Pseudomonadati</taxon>
        <taxon>Pseudomonadota</taxon>
        <taxon>Gammaproteobacteria</taxon>
        <taxon>Enterobacterales</taxon>
        <taxon>Enterobacteriaceae</taxon>
        <taxon>Shigella</taxon>
    </lineage>
</organism>
<name>A0A6N3QNI6_SHIFL</name>
<dbReference type="GO" id="GO:0005886">
    <property type="term" value="C:plasma membrane"/>
    <property type="evidence" value="ECO:0007669"/>
    <property type="project" value="UniProtKB-SubCell"/>
</dbReference>
<protein>
    <submittedName>
        <fullName evidence="4">Uncharacterized protein</fullName>
    </submittedName>
</protein>
<dbReference type="AlphaFoldDB" id="A0A6N3QNI6"/>
<proteinExistence type="predicted"/>
<keyword evidence="2" id="KW-1003">Cell membrane</keyword>
<keyword evidence="3" id="KW-0472">Membrane</keyword>
<dbReference type="SUPFAM" id="SSF50956">
    <property type="entry name" value="Thermostable phytase (3-phytase)"/>
    <property type="match status" value="1"/>
</dbReference>
<comment type="subcellular location">
    <subcellularLocation>
        <location evidence="1">Cell membrane</location>
        <topology evidence="1">Single-pass membrane protein</topology>
    </subcellularLocation>
</comment>
<sequence>MSHNIKQAEGIAMDASGNIYIVSEPNRFYRFTPKSSH</sequence>
<dbReference type="Proteomes" id="UP000003302">
    <property type="component" value="Unassembled WGS sequence"/>
</dbReference>
<evidence type="ECO:0000313" key="5">
    <source>
        <dbReference type="Proteomes" id="UP000003302"/>
    </source>
</evidence>
<gene>
    <name evidence="4" type="ORF">SGF_01624</name>
</gene>
<reference evidence="4 5" key="1">
    <citation type="submission" date="2011-01" db="EMBL/GenBank/DDBJ databases">
        <title>Shigella flexneri CDC 796-83 whole genome shotgun sequencing project.</title>
        <authorList>
            <person name="Mane S.P."/>
            <person name="Sobral B.W."/>
            <person name="Cebula T."/>
            <person name="Chertkov O."/>
            <person name="Munk A.C."/>
            <person name="Tapia R."/>
            <person name="Green L."/>
            <person name="Rogers Y."/>
            <person name="Detter J.C."/>
            <person name="Bruce D."/>
            <person name="Brettin T.S."/>
        </authorList>
    </citation>
    <scope>NUCLEOTIDE SEQUENCE [LARGE SCALE GENOMIC DNA]</scope>
    <source>
        <strain evidence="4 5">CDC 796-83</strain>
    </source>
</reference>
<evidence type="ECO:0000256" key="1">
    <source>
        <dbReference type="ARBA" id="ARBA00004162"/>
    </source>
</evidence>
<dbReference type="InterPro" id="IPR009722">
    <property type="entry name" value="YjiK/CarP"/>
</dbReference>